<dbReference type="Proteomes" id="UP000241394">
    <property type="component" value="Chromosome LG23"/>
</dbReference>
<evidence type="ECO:0000256" key="2">
    <source>
        <dbReference type="SAM" id="Phobius"/>
    </source>
</evidence>
<gene>
    <name evidence="3" type="ORF">CEY00_Acc26929</name>
</gene>
<keyword evidence="2" id="KW-0812">Transmembrane</keyword>
<dbReference type="STRING" id="1590841.A0A2R6PUV7"/>
<feature type="transmembrane region" description="Helical" evidence="2">
    <location>
        <begin position="20"/>
        <end position="41"/>
    </location>
</feature>
<comment type="caution">
    <text evidence="3">The sequence shown here is derived from an EMBL/GenBank/DDBJ whole genome shotgun (WGS) entry which is preliminary data.</text>
</comment>
<proteinExistence type="predicted"/>
<feature type="transmembrane region" description="Helical" evidence="2">
    <location>
        <begin position="150"/>
        <end position="168"/>
    </location>
</feature>
<evidence type="ECO:0000256" key="1">
    <source>
        <dbReference type="SAM" id="MobiDB-lite"/>
    </source>
</evidence>
<keyword evidence="4" id="KW-1185">Reference proteome</keyword>
<accession>A0A2R6PUV7</accession>
<dbReference type="OrthoDB" id="2016402at2759"/>
<dbReference type="PANTHER" id="PTHR36329:SF1">
    <property type="entry name" value="TRANSMEMBRANE PROTEIN"/>
    <property type="match status" value="1"/>
</dbReference>
<keyword evidence="2" id="KW-1133">Transmembrane helix</keyword>
<feature type="transmembrane region" description="Helical" evidence="2">
    <location>
        <begin position="95"/>
        <end position="115"/>
    </location>
</feature>
<organism evidence="3 4">
    <name type="scientific">Actinidia chinensis var. chinensis</name>
    <name type="common">Chinese soft-hair kiwi</name>
    <dbReference type="NCBI Taxonomy" id="1590841"/>
    <lineage>
        <taxon>Eukaryota</taxon>
        <taxon>Viridiplantae</taxon>
        <taxon>Streptophyta</taxon>
        <taxon>Embryophyta</taxon>
        <taxon>Tracheophyta</taxon>
        <taxon>Spermatophyta</taxon>
        <taxon>Magnoliopsida</taxon>
        <taxon>eudicotyledons</taxon>
        <taxon>Gunneridae</taxon>
        <taxon>Pentapetalae</taxon>
        <taxon>asterids</taxon>
        <taxon>Ericales</taxon>
        <taxon>Actinidiaceae</taxon>
        <taxon>Actinidia</taxon>
    </lineage>
</organism>
<dbReference type="AlphaFoldDB" id="A0A2R6PUV7"/>
<dbReference type="FunCoup" id="A0A2R6PUV7">
    <property type="interactions" value="850"/>
</dbReference>
<feature type="compositionally biased region" description="Polar residues" evidence="1">
    <location>
        <begin position="352"/>
        <end position="363"/>
    </location>
</feature>
<protein>
    <submittedName>
        <fullName evidence="3">Membrane protein</fullName>
    </submittedName>
</protein>
<sequence>MDESEGFGEYRNEAYRPLAGLYLAFTAIWFVSTCSWTFNTYKSRHFQTNKLQWTLASVPLIKALQLTLSFLFWYSCFNLHTCSLWMSFGAYVTGVLFQTASFVSFLLISLGYCIVCERLSVSERRTIAALGCAFYLTLVGYRASVPYFSVFLLLNYLVSFYMIFHHTYRNLLVLREQLAFIEDEDVHLMHNAVHAKYVMFKKFQVAMQIIAVAETAIYINMDSALENYWLRLLVREWAQFCIFLYLGSQDLAPRFSVMPTLKSEGLSKVPPIYSVEMDAATFKDFSSHEWHIGVPTAPSHGGNLKDSILVIVQHPHATRIASVNVTSPSMAGIADSASDVNSGAGRAEEQRLTASPRSTQGMN</sequence>
<dbReference type="Gramene" id="PSR96875">
    <property type="protein sequence ID" value="PSR96875"/>
    <property type="gene ID" value="CEY00_Acc26929"/>
</dbReference>
<evidence type="ECO:0000313" key="4">
    <source>
        <dbReference type="Proteomes" id="UP000241394"/>
    </source>
</evidence>
<name>A0A2R6PUV7_ACTCC</name>
<dbReference type="PANTHER" id="PTHR36329">
    <property type="entry name" value="TRANSMEMBRANE PROTEIN"/>
    <property type="match status" value="1"/>
</dbReference>
<dbReference type="OMA" id="CLFWYSC"/>
<keyword evidence="2" id="KW-0472">Membrane</keyword>
<dbReference type="EMBL" id="NKQK01000023">
    <property type="protein sequence ID" value="PSR96875.1"/>
    <property type="molecule type" value="Genomic_DNA"/>
</dbReference>
<reference evidence="4" key="2">
    <citation type="journal article" date="2018" name="BMC Genomics">
        <title>A manually annotated Actinidia chinensis var. chinensis (kiwifruit) genome highlights the challenges associated with draft genomes and gene prediction in plants.</title>
        <authorList>
            <person name="Pilkington S.M."/>
            <person name="Crowhurst R."/>
            <person name="Hilario E."/>
            <person name="Nardozza S."/>
            <person name="Fraser L."/>
            <person name="Peng Y."/>
            <person name="Gunaseelan K."/>
            <person name="Simpson R."/>
            <person name="Tahir J."/>
            <person name="Deroles S.C."/>
            <person name="Templeton K."/>
            <person name="Luo Z."/>
            <person name="Davy M."/>
            <person name="Cheng C."/>
            <person name="McNeilage M."/>
            <person name="Scaglione D."/>
            <person name="Liu Y."/>
            <person name="Zhang Q."/>
            <person name="Datson P."/>
            <person name="De Silva N."/>
            <person name="Gardiner S.E."/>
            <person name="Bassett H."/>
            <person name="Chagne D."/>
            <person name="McCallum J."/>
            <person name="Dzierzon H."/>
            <person name="Deng C."/>
            <person name="Wang Y.Y."/>
            <person name="Barron L."/>
            <person name="Manako K."/>
            <person name="Bowen J."/>
            <person name="Foster T.M."/>
            <person name="Erridge Z.A."/>
            <person name="Tiffin H."/>
            <person name="Waite C.N."/>
            <person name="Davies K.M."/>
            <person name="Grierson E.P."/>
            <person name="Laing W.A."/>
            <person name="Kirk R."/>
            <person name="Chen X."/>
            <person name="Wood M."/>
            <person name="Montefiori M."/>
            <person name="Brummell D.A."/>
            <person name="Schwinn K.E."/>
            <person name="Catanach A."/>
            <person name="Fullerton C."/>
            <person name="Li D."/>
            <person name="Meiyalaghan S."/>
            <person name="Nieuwenhuizen N."/>
            <person name="Read N."/>
            <person name="Prakash R."/>
            <person name="Hunter D."/>
            <person name="Zhang H."/>
            <person name="McKenzie M."/>
            <person name="Knabel M."/>
            <person name="Harris A."/>
            <person name="Allan A.C."/>
            <person name="Gleave A."/>
            <person name="Chen A."/>
            <person name="Janssen B.J."/>
            <person name="Plunkett B."/>
            <person name="Ampomah-Dwamena C."/>
            <person name="Voogd C."/>
            <person name="Leif D."/>
            <person name="Lafferty D."/>
            <person name="Souleyre E.J.F."/>
            <person name="Varkonyi-Gasic E."/>
            <person name="Gambi F."/>
            <person name="Hanley J."/>
            <person name="Yao J.L."/>
            <person name="Cheung J."/>
            <person name="David K.M."/>
            <person name="Warren B."/>
            <person name="Marsh K."/>
            <person name="Snowden K.C."/>
            <person name="Lin-Wang K."/>
            <person name="Brian L."/>
            <person name="Martinez-Sanchez M."/>
            <person name="Wang M."/>
            <person name="Ileperuma N."/>
            <person name="Macnee N."/>
            <person name="Campin R."/>
            <person name="McAtee P."/>
            <person name="Drummond R.S.M."/>
            <person name="Espley R.V."/>
            <person name="Ireland H.S."/>
            <person name="Wu R."/>
            <person name="Atkinson R.G."/>
            <person name="Karunairetnam S."/>
            <person name="Bulley S."/>
            <person name="Chunkath S."/>
            <person name="Hanley Z."/>
            <person name="Storey R."/>
            <person name="Thrimawithana A.H."/>
            <person name="Thomson S."/>
            <person name="David C."/>
            <person name="Testolin R."/>
            <person name="Huang H."/>
            <person name="Hellens R.P."/>
            <person name="Schaffer R.J."/>
        </authorList>
    </citation>
    <scope>NUCLEOTIDE SEQUENCE [LARGE SCALE GENOMIC DNA]</scope>
    <source>
        <strain evidence="4">cv. Red5</strain>
    </source>
</reference>
<feature type="transmembrane region" description="Helical" evidence="2">
    <location>
        <begin position="53"/>
        <end position="75"/>
    </location>
</feature>
<reference evidence="3 4" key="1">
    <citation type="submission" date="2017-07" db="EMBL/GenBank/DDBJ databases">
        <title>An improved, manually edited Actinidia chinensis var. chinensis (kiwifruit) genome highlights the challenges associated with draft genomes and gene prediction in plants.</title>
        <authorList>
            <person name="Pilkington S."/>
            <person name="Crowhurst R."/>
            <person name="Hilario E."/>
            <person name="Nardozza S."/>
            <person name="Fraser L."/>
            <person name="Peng Y."/>
            <person name="Gunaseelan K."/>
            <person name="Simpson R."/>
            <person name="Tahir J."/>
            <person name="Deroles S."/>
            <person name="Templeton K."/>
            <person name="Luo Z."/>
            <person name="Davy M."/>
            <person name="Cheng C."/>
            <person name="Mcneilage M."/>
            <person name="Scaglione D."/>
            <person name="Liu Y."/>
            <person name="Zhang Q."/>
            <person name="Datson P."/>
            <person name="De Silva N."/>
            <person name="Gardiner S."/>
            <person name="Bassett H."/>
            <person name="Chagne D."/>
            <person name="Mccallum J."/>
            <person name="Dzierzon H."/>
            <person name="Deng C."/>
            <person name="Wang Y.-Y."/>
            <person name="Barron N."/>
            <person name="Manako K."/>
            <person name="Bowen J."/>
            <person name="Foster T."/>
            <person name="Erridge Z."/>
            <person name="Tiffin H."/>
            <person name="Waite C."/>
            <person name="Davies K."/>
            <person name="Grierson E."/>
            <person name="Laing W."/>
            <person name="Kirk R."/>
            <person name="Chen X."/>
            <person name="Wood M."/>
            <person name="Montefiori M."/>
            <person name="Brummell D."/>
            <person name="Schwinn K."/>
            <person name="Catanach A."/>
            <person name="Fullerton C."/>
            <person name="Li D."/>
            <person name="Meiyalaghan S."/>
            <person name="Nieuwenhuizen N."/>
            <person name="Read N."/>
            <person name="Prakash R."/>
            <person name="Hunter D."/>
            <person name="Zhang H."/>
            <person name="Mckenzie M."/>
            <person name="Knabel M."/>
            <person name="Harris A."/>
            <person name="Allan A."/>
            <person name="Chen A."/>
            <person name="Janssen B."/>
            <person name="Plunkett B."/>
            <person name="Dwamena C."/>
            <person name="Voogd C."/>
            <person name="Leif D."/>
            <person name="Lafferty D."/>
            <person name="Souleyre E."/>
            <person name="Varkonyi-Gasic E."/>
            <person name="Gambi F."/>
            <person name="Hanley J."/>
            <person name="Yao J.-L."/>
            <person name="Cheung J."/>
            <person name="David K."/>
            <person name="Warren B."/>
            <person name="Marsh K."/>
            <person name="Snowden K."/>
            <person name="Lin-Wang K."/>
            <person name="Brian L."/>
            <person name="Martinez-Sanchez M."/>
            <person name="Wang M."/>
            <person name="Ileperuma N."/>
            <person name="Macnee N."/>
            <person name="Campin R."/>
            <person name="Mcatee P."/>
            <person name="Drummond R."/>
            <person name="Espley R."/>
            <person name="Ireland H."/>
            <person name="Wu R."/>
            <person name="Atkinson R."/>
            <person name="Karunairetnam S."/>
            <person name="Bulley S."/>
            <person name="Chunkath S."/>
            <person name="Hanley Z."/>
            <person name="Storey R."/>
            <person name="Thrimawithana A."/>
            <person name="Thomson S."/>
            <person name="David C."/>
            <person name="Testolin R."/>
        </authorList>
    </citation>
    <scope>NUCLEOTIDE SEQUENCE [LARGE SCALE GENOMIC DNA]</scope>
    <source>
        <strain evidence="4">cv. Red5</strain>
        <tissue evidence="3">Young leaf</tissue>
    </source>
</reference>
<dbReference type="InParanoid" id="A0A2R6PUV7"/>
<evidence type="ECO:0000313" key="3">
    <source>
        <dbReference type="EMBL" id="PSR96875.1"/>
    </source>
</evidence>
<feature type="region of interest" description="Disordered" evidence="1">
    <location>
        <begin position="334"/>
        <end position="363"/>
    </location>
</feature>